<comment type="subcellular location">
    <subcellularLocation>
        <location evidence="1">Cytoplasm</location>
    </subcellularLocation>
</comment>
<evidence type="ECO:0000256" key="2">
    <source>
        <dbReference type="ARBA" id="ARBA00022553"/>
    </source>
</evidence>
<dbReference type="InterPro" id="IPR039420">
    <property type="entry name" value="WalR-like"/>
</dbReference>
<reference evidence="9" key="1">
    <citation type="journal article" date="2014" name="Genome Announc.">
        <title>Draft Genome Sequences of Three Alkaliphilic Bacillus Strains, Bacillus wakoensis JCM 9140T, Bacillus akibai JCM 9157T, and Bacillus hemicellulosilyticus JCM 9152T.</title>
        <authorList>
            <person name="Yuki M."/>
            <person name="Oshima K."/>
            <person name="Suda W."/>
            <person name="Oshida Y."/>
            <person name="Kitamura K."/>
            <person name="Iida T."/>
            <person name="Hattori M."/>
            <person name="Ohkuma M."/>
        </authorList>
    </citation>
    <scope>NUCLEOTIDE SEQUENCE [LARGE SCALE GENOMIC DNA]</scope>
    <source>
        <strain evidence="9">JCM 9152</strain>
    </source>
</reference>
<feature type="domain" description="Response regulatory" evidence="8">
    <location>
        <begin position="2"/>
        <end position="116"/>
    </location>
</feature>
<feature type="modified residue" description="4-aspartylphosphate" evidence="7">
    <location>
        <position position="53"/>
    </location>
</feature>
<evidence type="ECO:0000256" key="3">
    <source>
        <dbReference type="ARBA" id="ARBA00023012"/>
    </source>
</evidence>
<keyword evidence="3" id="KW-0902">Two-component regulatory system</keyword>
<dbReference type="SUPFAM" id="SSF52172">
    <property type="entry name" value="CheY-like"/>
    <property type="match status" value="1"/>
</dbReference>
<accession>W4QJ66</accession>
<keyword evidence="4" id="KW-0805">Transcription regulation</keyword>
<dbReference type="InterPro" id="IPR016032">
    <property type="entry name" value="Sig_transdc_resp-reg_C-effctor"/>
</dbReference>
<dbReference type="PROSITE" id="PS50110">
    <property type="entry name" value="RESPONSE_REGULATORY"/>
    <property type="match status" value="1"/>
</dbReference>
<dbReference type="GO" id="GO:0005829">
    <property type="term" value="C:cytosol"/>
    <property type="evidence" value="ECO:0007669"/>
    <property type="project" value="TreeGrafter"/>
</dbReference>
<evidence type="ECO:0000313" key="9">
    <source>
        <dbReference type="EMBL" id="GAE31379.1"/>
    </source>
</evidence>
<proteinExistence type="predicted"/>
<dbReference type="RefSeq" id="WP_035344937.1">
    <property type="nucleotide sequence ID" value="NZ_BAUU01000019.1"/>
</dbReference>
<evidence type="ECO:0000256" key="6">
    <source>
        <dbReference type="ARBA" id="ARBA00023163"/>
    </source>
</evidence>
<dbReference type="Proteomes" id="UP000018895">
    <property type="component" value="Unassembled WGS sequence"/>
</dbReference>
<keyword evidence="10" id="KW-1185">Reference proteome</keyword>
<comment type="caution">
    <text evidence="9">The sequence shown here is derived from an EMBL/GenBank/DDBJ whole genome shotgun (WGS) entry which is preliminary data.</text>
</comment>
<dbReference type="Pfam" id="PF00072">
    <property type="entry name" value="Response_reg"/>
    <property type="match status" value="1"/>
</dbReference>
<dbReference type="InterPro" id="IPR001789">
    <property type="entry name" value="Sig_transdc_resp-reg_receiver"/>
</dbReference>
<keyword evidence="5" id="KW-0238">DNA-binding</keyword>
<evidence type="ECO:0000313" key="10">
    <source>
        <dbReference type="Proteomes" id="UP000018895"/>
    </source>
</evidence>
<dbReference type="PANTHER" id="PTHR48111:SF1">
    <property type="entry name" value="TWO-COMPONENT RESPONSE REGULATOR ORR33"/>
    <property type="match status" value="1"/>
</dbReference>
<gene>
    <name evidence="9" type="ORF">JCM9152_2845</name>
</gene>
<dbReference type="GO" id="GO:0000976">
    <property type="term" value="F:transcription cis-regulatory region binding"/>
    <property type="evidence" value="ECO:0007669"/>
    <property type="project" value="TreeGrafter"/>
</dbReference>
<name>W4QJ66_9BACI</name>
<evidence type="ECO:0000256" key="7">
    <source>
        <dbReference type="PROSITE-ProRule" id="PRU00169"/>
    </source>
</evidence>
<evidence type="ECO:0000259" key="8">
    <source>
        <dbReference type="PROSITE" id="PS50110"/>
    </source>
</evidence>
<dbReference type="SMART" id="SM00448">
    <property type="entry name" value="REC"/>
    <property type="match status" value="1"/>
</dbReference>
<dbReference type="STRING" id="1236971.JCM9152_2845"/>
<dbReference type="GO" id="GO:0006355">
    <property type="term" value="P:regulation of DNA-templated transcription"/>
    <property type="evidence" value="ECO:0007669"/>
    <property type="project" value="InterPro"/>
</dbReference>
<dbReference type="EMBL" id="BAUU01000019">
    <property type="protein sequence ID" value="GAE31379.1"/>
    <property type="molecule type" value="Genomic_DNA"/>
</dbReference>
<dbReference type="Gene3D" id="3.40.50.2300">
    <property type="match status" value="1"/>
</dbReference>
<dbReference type="OrthoDB" id="3190595at2"/>
<dbReference type="InterPro" id="IPR011006">
    <property type="entry name" value="CheY-like_superfamily"/>
</dbReference>
<dbReference type="Gene3D" id="1.10.10.10">
    <property type="entry name" value="Winged helix-like DNA-binding domain superfamily/Winged helix DNA-binding domain"/>
    <property type="match status" value="1"/>
</dbReference>
<evidence type="ECO:0000256" key="4">
    <source>
        <dbReference type="ARBA" id="ARBA00023015"/>
    </source>
</evidence>
<dbReference type="Pfam" id="PF00486">
    <property type="entry name" value="Trans_reg_C"/>
    <property type="match status" value="1"/>
</dbReference>
<keyword evidence="2 7" id="KW-0597">Phosphoprotein</keyword>
<dbReference type="InterPro" id="IPR036388">
    <property type="entry name" value="WH-like_DNA-bd_sf"/>
</dbReference>
<sequence>MNVCLFDDEPLALAFLERKLAELKYINILFQSTKPSIEDKEKLLAEADLVFLDIKMRKVNGLVLAEKILQVNPSINIVFVTAHDQYAIEAFELNALDYILKPVSPERLENTIQRIETLPSTINKTKSDSTSPLRINVLGDFKVRYSHSYSFEKITWRTSKSKELFLYLLQHEGKTVLKSQIIDVLWGQHNLKKAYSNLYMSIYNIRKTFGAFQNYIVVSNVHEGYLLELKNVILDKNEWIRKLEAAPSIINNTLEIHEDMMSLYSGAYLETNDYIWLENERFELEELCSIVPDLLQIVIWKPMI</sequence>
<evidence type="ECO:0000256" key="5">
    <source>
        <dbReference type="ARBA" id="ARBA00023125"/>
    </source>
</evidence>
<protein>
    <submittedName>
        <fullName evidence="9">Response regulator receiver</fullName>
    </submittedName>
</protein>
<keyword evidence="6" id="KW-0804">Transcription</keyword>
<dbReference type="GO" id="GO:0032993">
    <property type="term" value="C:protein-DNA complex"/>
    <property type="evidence" value="ECO:0007669"/>
    <property type="project" value="TreeGrafter"/>
</dbReference>
<dbReference type="InterPro" id="IPR001867">
    <property type="entry name" value="OmpR/PhoB-type_DNA-bd"/>
</dbReference>
<dbReference type="GO" id="GO:0000156">
    <property type="term" value="F:phosphorelay response regulator activity"/>
    <property type="evidence" value="ECO:0007669"/>
    <property type="project" value="TreeGrafter"/>
</dbReference>
<dbReference type="PANTHER" id="PTHR48111">
    <property type="entry name" value="REGULATOR OF RPOS"/>
    <property type="match status" value="1"/>
</dbReference>
<dbReference type="AlphaFoldDB" id="W4QJ66"/>
<organism evidence="9 10">
    <name type="scientific">Halalkalibacter hemicellulosilyticusJCM 9152</name>
    <dbReference type="NCBI Taxonomy" id="1236971"/>
    <lineage>
        <taxon>Bacteria</taxon>
        <taxon>Bacillati</taxon>
        <taxon>Bacillota</taxon>
        <taxon>Bacilli</taxon>
        <taxon>Bacillales</taxon>
        <taxon>Bacillaceae</taxon>
        <taxon>Halalkalibacter</taxon>
    </lineage>
</organism>
<dbReference type="SUPFAM" id="SSF46894">
    <property type="entry name" value="C-terminal effector domain of the bipartite response regulators"/>
    <property type="match status" value="1"/>
</dbReference>
<evidence type="ECO:0000256" key="1">
    <source>
        <dbReference type="ARBA" id="ARBA00004496"/>
    </source>
</evidence>